<evidence type="ECO:0000313" key="4">
    <source>
        <dbReference type="Proteomes" id="UP000067626"/>
    </source>
</evidence>
<dbReference type="Gene3D" id="3.10.20.10">
    <property type="match status" value="1"/>
</dbReference>
<dbReference type="EMBL" id="CP012159">
    <property type="protein sequence ID" value="AKT43649.1"/>
    <property type="molecule type" value="Genomic_DNA"/>
</dbReference>
<organism evidence="3 4">
    <name type="scientific">Chondromyces crocatus</name>
    <dbReference type="NCBI Taxonomy" id="52"/>
    <lineage>
        <taxon>Bacteria</taxon>
        <taxon>Pseudomonadati</taxon>
        <taxon>Myxococcota</taxon>
        <taxon>Polyangia</taxon>
        <taxon>Polyangiales</taxon>
        <taxon>Polyangiaceae</taxon>
        <taxon>Chondromyces</taxon>
    </lineage>
</organism>
<accession>A0A0K1ES83</accession>
<dbReference type="Proteomes" id="UP000067626">
    <property type="component" value="Chromosome"/>
</dbReference>
<evidence type="ECO:0000256" key="1">
    <source>
        <dbReference type="ARBA" id="ARBA00022490"/>
    </source>
</evidence>
<evidence type="ECO:0000313" key="3">
    <source>
        <dbReference type="EMBL" id="AKT43649.1"/>
    </source>
</evidence>
<dbReference type="Gene3D" id="3.40.140.10">
    <property type="entry name" value="Cytidine Deaminase, domain 2"/>
    <property type="match status" value="1"/>
</dbReference>
<proteinExistence type="predicted"/>
<dbReference type="Pfam" id="PF02634">
    <property type="entry name" value="FdhD-NarQ"/>
    <property type="match status" value="1"/>
</dbReference>
<name>A0A0K1ES83_CHOCO</name>
<keyword evidence="2" id="KW-0501">Molybdenum cofactor biosynthesis</keyword>
<dbReference type="InterPro" id="IPR016193">
    <property type="entry name" value="Cytidine_deaminase-like"/>
</dbReference>
<protein>
    <recommendedName>
        <fullName evidence="5">Sulfur carrier protein FdhD</fullName>
    </recommendedName>
</protein>
<gene>
    <name evidence="3" type="ORF">CMC5_078840</name>
</gene>
<dbReference type="PANTHER" id="PTHR30592:SF1">
    <property type="entry name" value="SULFUR CARRIER PROTEIN FDHD"/>
    <property type="match status" value="1"/>
</dbReference>
<dbReference type="STRING" id="52.CMC5_078840"/>
<dbReference type="AlphaFoldDB" id="A0A0K1ES83"/>
<dbReference type="SUPFAM" id="SSF53927">
    <property type="entry name" value="Cytidine deaminase-like"/>
    <property type="match status" value="1"/>
</dbReference>
<dbReference type="GO" id="GO:0006777">
    <property type="term" value="P:Mo-molybdopterin cofactor biosynthetic process"/>
    <property type="evidence" value="ECO:0007669"/>
    <property type="project" value="UniProtKB-KW"/>
</dbReference>
<dbReference type="PANTHER" id="PTHR30592">
    <property type="entry name" value="FORMATE DEHYDROGENASE"/>
    <property type="match status" value="1"/>
</dbReference>
<evidence type="ECO:0008006" key="5">
    <source>
        <dbReference type="Google" id="ProtNLM"/>
    </source>
</evidence>
<dbReference type="KEGG" id="ccro:CMC5_078840"/>
<dbReference type="GO" id="GO:0016783">
    <property type="term" value="F:sulfurtransferase activity"/>
    <property type="evidence" value="ECO:0007669"/>
    <property type="project" value="InterPro"/>
</dbReference>
<evidence type="ECO:0000256" key="2">
    <source>
        <dbReference type="ARBA" id="ARBA00023150"/>
    </source>
</evidence>
<keyword evidence="4" id="KW-1185">Reference proteome</keyword>
<sequence>MGQMVSRENTSNTLERSDVFLRERVQEPSHAQRDVPTREEPLEIRVDGEPVALTLRTPGADEELALGFLCCEGVIRSLDDVMGTTPGRVAGPDGERDMIDVTSAPNVDLDIERALDSRRFTVLHAVCGRHPPSPRAIPTGALVQGPTLSTATIAGCAVRFGHIFTGEPRFRGLEVVAAFSVDGEFLSAHADIGRPNAADKVIGELLRQRRLGSGARALSDSERPAVLAVNGSPSFELVQKTAAARIPVIVSDSPGSALTVGLAVALRVTLVTLGRDGSLRIYSCPERLGEPLTPALSA</sequence>
<dbReference type="InterPro" id="IPR003786">
    <property type="entry name" value="FdhD"/>
</dbReference>
<reference evidence="3 4" key="1">
    <citation type="submission" date="2015-07" db="EMBL/GenBank/DDBJ databases">
        <title>Genome analysis of myxobacterium Chondromyces crocatus Cm c5 reveals a high potential for natural compound synthesis and the genetic basis for the loss of fruiting body formation.</title>
        <authorList>
            <person name="Zaburannyi N."/>
            <person name="Bunk B."/>
            <person name="Maier J."/>
            <person name="Overmann J."/>
            <person name="Mueller R."/>
        </authorList>
    </citation>
    <scope>NUCLEOTIDE SEQUENCE [LARGE SCALE GENOMIC DNA]</scope>
    <source>
        <strain evidence="3 4">Cm c5</strain>
    </source>
</reference>
<keyword evidence="1" id="KW-0963">Cytoplasm</keyword>